<reference evidence="2 5" key="1">
    <citation type="submission" date="2024-08" db="EMBL/GenBank/DDBJ databases">
        <authorList>
            <person name="Paterson S."/>
        </authorList>
    </citation>
    <scope>NUCLEOTIDE SEQUENCE [LARGE SCALE GENOMIC DNA]</scope>
</reference>
<protein>
    <recommendedName>
        <fullName evidence="1">Reverse transcriptase domain-containing protein</fullName>
    </recommendedName>
</protein>
<evidence type="ECO:0000313" key="5">
    <source>
        <dbReference type="Proteomes" id="UP001189180"/>
    </source>
</evidence>
<dbReference type="EMBL" id="CANUEZ050000191">
    <property type="protein sequence ID" value="CAM0511889.1"/>
    <property type="molecule type" value="Genomic_DNA"/>
</dbReference>
<dbReference type="Gene3D" id="3.30.70.2630">
    <property type="match status" value="1"/>
</dbReference>
<dbReference type="PANTHER" id="PTHR21301:SF10">
    <property type="entry name" value="REVERSE TRANSCRIPTASE DOMAIN-CONTAINING PROTEIN"/>
    <property type="match status" value="1"/>
</dbReference>
<gene>
    <name evidence="2" type="ORF">FHB240107_LOCUS4241</name>
    <name evidence="3" type="ORF">FHB240107_LOCUS4242</name>
    <name evidence="4" type="ORF">FHB240107_LOCUS4243</name>
</gene>
<dbReference type="Pfam" id="PF00078">
    <property type="entry name" value="RVT_1"/>
    <property type="match status" value="1"/>
</dbReference>
<dbReference type="AlphaFoldDB" id="A0ABC9HGZ1"/>
<evidence type="ECO:0000313" key="2">
    <source>
        <dbReference type="EMBL" id="CAM0511887.1"/>
    </source>
</evidence>
<dbReference type="PROSITE" id="PS50878">
    <property type="entry name" value="RT_POL"/>
    <property type="match status" value="1"/>
</dbReference>
<dbReference type="Pfam" id="PF26215">
    <property type="entry name" value="HTH_animal"/>
    <property type="match status" value="1"/>
</dbReference>
<dbReference type="Gene3D" id="3.10.10.20">
    <property type="match status" value="1"/>
</dbReference>
<dbReference type="EMBL" id="CANUEZ050000191">
    <property type="protein sequence ID" value="CAM0511891.1"/>
    <property type="molecule type" value="Genomic_DNA"/>
</dbReference>
<dbReference type="InterPro" id="IPR058912">
    <property type="entry name" value="HTH_animal"/>
</dbReference>
<keyword evidence="5" id="KW-1185">Reference proteome</keyword>
<evidence type="ECO:0000313" key="4">
    <source>
        <dbReference type="EMBL" id="CAM0511891.1"/>
    </source>
</evidence>
<dbReference type="EMBL" id="CANUEZ050000191">
    <property type="protein sequence ID" value="CAM0511887.1"/>
    <property type="molecule type" value="Genomic_DNA"/>
</dbReference>
<accession>A0ABC9HGZ1</accession>
<dbReference type="Proteomes" id="UP001189180">
    <property type="component" value="Unassembled WGS sequence"/>
</dbReference>
<proteinExistence type="predicted"/>
<evidence type="ECO:0000259" key="1">
    <source>
        <dbReference type="PROSITE" id="PS50878"/>
    </source>
</evidence>
<name>A0ABC9HGZ1_FASHE</name>
<sequence>MCSVGFFRQFKQAKDPAVLRELNSYVKFRTKLALAKARVQFLDECISNSEYPKQYHTVLKRNRINITTVALRRQALNERDTVSSRVPEMERNFVKSSRVLDELTLEEKEMFVVYIQSIVDKQVERTFVKLRKRINPSKPTGEFPTDPKKFVHNLSSISLNKTSLEVLSLGPKFCCPTNKTKQLDMEVEFESLFDQLSGLVPSSSQELEKLKSTFVNSCYQYRENRPLAKGLLTSEHLKSLKELQANREIMLSKPDKGAGIVILNRSDYIEKMKVIVSDGSKFTKTPSEKDKTSQIEKSISTRIRSLKQKGIIDAMTFERIRPTGTVIPRLYGLPKVHKEGVPLRPILDMCNSPYHAAAKWLTGLLEPVRAAISRHSLQDTFHFVETVKNLDLEEKRMISLDVTSLFTNVPISETINYLCDYIQSNGIDLGIPLDELKQLLYVCTHNIQFQFNGEIYRQKDGVAMGSPLGPLFADIFMAKLENNQLEPIIRDFTLYKRYVDDVICVLDTNLDTNMLLNNFNAAHPNVQFTLEEEKDNSLSYLDVCISRRNDFSVQLSVHRKATWNGQYIHFHSFVPLKMKRNLIRCLVNRARKICSEDTIINELVFLRSVFLNNGYPERFIDKTMQENEGKSKEIGAAKKILYARLPFKGDTEAEIIQRRLSGVINKTFYAAQLQILFVSKPIVCFRLKDIVPNSATSFCVYSFTCSCGTRYIGRTTRRLSERVREHHPAWLNTGAIKTITSAVCSHLVESNHSVEVINAFRTIFKVRGKQSRLVKCRILATAEAVSIRLYNPPLCAQKQFVQALKLPWPTSWSRTHVQPLEHSTL</sequence>
<dbReference type="InterPro" id="IPR000477">
    <property type="entry name" value="RT_dom"/>
</dbReference>
<organism evidence="2 5">
    <name type="scientific">Fasciola hepatica</name>
    <name type="common">Liver fluke</name>
    <dbReference type="NCBI Taxonomy" id="6192"/>
    <lineage>
        <taxon>Eukaryota</taxon>
        <taxon>Metazoa</taxon>
        <taxon>Spiralia</taxon>
        <taxon>Lophotrochozoa</taxon>
        <taxon>Platyhelminthes</taxon>
        <taxon>Trematoda</taxon>
        <taxon>Digenea</taxon>
        <taxon>Plagiorchiida</taxon>
        <taxon>Echinostomata</taxon>
        <taxon>Echinostomatoidea</taxon>
        <taxon>Fasciolidae</taxon>
        <taxon>Fasciola</taxon>
    </lineage>
</organism>
<comment type="caution">
    <text evidence="2">The sequence shown here is derived from an EMBL/GenBank/DDBJ whole genome shotgun (WGS) entry which is preliminary data.</text>
</comment>
<dbReference type="PANTHER" id="PTHR21301">
    <property type="entry name" value="REVERSE TRANSCRIPTASE"/>
    <property type="match status" value="1"/>
</dbReference>
<feature type="domain" description="Reverse transcriptase" evidence="1">
    <location>
        <begin position="314"/>
        <end position="568"/>
    </location>
</feature>
<evidence type="ECO:0000313" key="3">
    <source>
        <dbReference type="EMBL" id="CAM0511889.1"/>
    </source>
</evidence>
<dbReference type="Gene3D" id="1.10.10.2210">
    <property type="match status" value="1"/>
</dbReference>